<keyword evidence="3" id="KW-1185">Reference proteome</keyword>
<dbReference type="EMBL" id="CP056775">
    <property type="protein sequence ID" value="QRR03087.1"/>
    <property type="molecule type" value="Genomic_DNA"/>
</dbReference>
<dbReference type="RefSeq" id="WP_204658685.1">
    <property type="nucleotide sequence ID" value="NZ_CP056775.1"/>
</dbReference>
<evidence type="ECO:0000259" key="1">
    <source>
        <dbReference type="Pfam" id="PF20613"/>
    </source>
</evidence>
<dbReference type="InterPro" id="IPR046748">
    <property type="entry name" value="HipA_2"/>
</dbReference>
<reference evidence="2 3" key="1">
    <citation type="submission" date="2020-06" db="EMBL/GenBank/DDBJ databases">
        <title>Dyadobacter sandarakinus sp. nov., isolated from the soil of the Arctic Yellow River Station.</title>
        <authorList>
            <person name="Zhang Y."/>
            <person name="Peng F."/>
        </authorList>
    </citation>
    <scope>NUCLEOTIDE SEQUENCE [LARGE SCALE GENOMIC DNA]</scope>
    <source>
        <strain evidence="2 3">Q3-56</strain>
    </source>
</reference>
<protein>
    <recommendedName>
        <fullName evidence="1">HipA-like kinase domain-containing protein</fullName>
    </recommendedName>
</protein>
<organism evidence="2 3">
    <name type="scientific">Dyadobacter sandarakinus</name>
    <dbReference type="NCBI Taxonomy" id="2747268"/>
    <lineage>
        <taxon>Bacteria</taxon>
        <taxon>Pseudomonadati</taxon>
        <taxon>Bacteroidota</taxon>
        <taxon>Cytophagia</taxon>
        <taxon>Cytophagales</taxon>
        <taxon>Spirosomataceae</taxon>
        <taxon>Dyadobacter</taxon>
    </lineage>
</organism>
<name>A0ABX7IC97_9BACT</name>
<feature type="domain" description="HipA-like kinase" evidence="1">
    <location>
        <begin position="25"/>
        <end position="175"/>
    </location>
</feature>
<gene>
    <name evidence="2" type="ORF">HWI92_20310</name>
</gene>
<evidence type="ECO:0000313" key="2">
    <source>
        <dbReference type="EMBL" id="QRR03087.1"/>
    </source>
</evidence>
<accession>A0ABX7IC97</accession>
<sequence length="273" mass="31563">MPKITDENYQIKTVHATEWHDVFSSGTTEPMLIWAMDAESGDRDSYVIKPFGHPRIYPQAVMKECLGAWIALELQLNAFEPVYIEVSTDFVETLRGNQCYQRFIESVGVNFGTRYVPGTTQIIGKNCLTNIQSSQAEKVTSFDLFISNGDRRLEKPNLVLAENNLFVFDHELAFDFLMILSFTRNPRPWELGDWELKMLRNHFLYPKLQGTQIHITDFIERFTQLDDHFWTKAAELLPANWRSDDLTTIKNHLALIVENRTIFAQQLAQAILA</sequence>
<dbReference type="Proteomes" id="UP000612680">
    <property type="component" value="Chromosome"/>
</dbReference>
<evidence type="ECO:0000313" key="3">
    <source>
        <dbReference type="Proteomes" id="UP000612680"/>
    </source>
</evidence>
<proteinExistence type="predicted"/>
<dbReference type="Pfam" id="PF20613">
    <property type="entry name" value="HipA_2"/>
    <property type="match status" value="1"/>
</dbReference>